<evidence type="ECO:0008006" key="3">
    <source>
        <dbReference type="Google" id="ProtNLM"/>
    </source>
</evidence>
<dbReference type="Proteomes" id="UP000198660">
    <property type="component" value="Unassembled WGS sequence"/>
</dbReference>
<name>A0A1I6TRL7_9BACL</name>
<evidence type="ECO:0000313" key="2">
    <source>
        <dbReference type="Proteomes" id="UP000198660"/>
    </source>
</evidence>
<protein>
    <recommendedName>
        <fullName evidence="3">DUF2953 domain-containing protein</fullName>
    </recommendedName>
</protein>
<accession>A0A1I6TRL7</accession>
<dbReference type="RefSeq" id="WP_091838310.1">
    <property type="nucleotide sequence ID" value="NZ_FPAA01000011.1"/>
</dbReference>
<gene>
    <name evidence="1" type="ORF">SAMN05444972_11119</name>
</gene>
<dbReference type="InterPro" id="IPR021338">
    <property type="entry name" value="DUF2953"/>
</dbReference>
<organism evidence="1 2">
    <name type="scientific">Marininema halotolerans</name>
    <dbReference type="NCBI Taxonomy" id="1155944"/>
    <lineage>
        <taxon>Bacteria</taxon>
        <taxon>Bacillati</taxon>
        <taxon>Bacillota</taxon>
        <taxon>Bacilli</taxon>
        <taxon>Bacillales</taxon>
        <taxon>Thermoactinomycetaceae</taxon>
        <taxon>Marininema</taxon>
    </lineage>
</organism>
<dbReference type="EMBL" id="FPAA01000011">
    <property type="protein sequence ID" value="SFS91903.1"/>
    <property type="molecule type" value="Genomic_DNA"/>
</dbReference>
<sequence length="220" mass="25624">MSWWLILIAILVVLLSLLPLTTLRIRIVYQRREENDEATVTVYWLWGLIRYRWKASQIEWTKEGIDVKEKMKSNIPSPKKKLRERINLASIQRASRSWRYLQQNIVHLSNIIRFFFSRMVCEKLEWTSRLGTGDAAETGVLTGIAWGVKYGVVGLIDSHIQWKSAPYINVSPLFTEERLETDFECIVRFKVGHAIRAGVQLFLRMNKGGEGKWQNTLSKA</sequence>
<keyword evidence="2" id="KW-1185">Reference proteome</keyword>
<proteinExistence type="predicted"/>
<dbReference type="Pfam" id="PF11167">
    <property type="entry name" value="DUF2953"/>
    <property type="match status" value="1"/>
</dbReference>
<evidence type="ECO:0000313" key="1">
    <source>
        <dbReference type="EMBL" id="SFS91903.1"/>
    </source>
</evidence>
<reference evidence="2" key="1">
    <citation type="submission" date="2016-10" db="EMBL/GenBank/DDBJ databases">
        <authorList>
            <person name="Varghese N."/>
            <person name="Submissions S."/>
        </authorList>
    </citation>
    <scope>NUCLEOTIDE SEQUENCE [LARGE SCALE GENOMIC DNA]</scope>
    <source>
        <strain evidence="2">DSM 45789</strain>
    </source>
</reference>
<dbReference type="OrthoDB" id="1683589at2"/>
<dbReference type="AlphaFoldDB" id="A0A1I6TRL7"/>